<evidence type="ECO:0000256" key="3">
    <source>
        <dbReference type="ARBA" id="ARBA00022692"/>
    </source>
</evidence>
<accession>A0A1F5AD63</accession>
<reference evidence="8 9" key="1">
    <citation type="journal article" date="2016" name="Nat. Commun.">
        <title>Thousands of microbial genomes shed light on interconnected biogeochemical processes in an aquifer system.</title>
        <authorList>
            <person name="Anantharaman K."/>
            <person name="Brown C.T."/>
            <person name="Hug L.A."/>
            <person name="Sharon I."/>
            <person name="Castelle C.J."/>
            <person name="Probst A.J."/>
            <person name="Thomas B.C."/>
            <person name="Singh A."/>
            <person name="Wilkins M.J."/>
            <person name="Karaoz U."/>
            <person name="Brodie E.L."/>
            <person name="Williams K.H."/>
            <person name="Hubbard S.S."/>
            <person name="Banfield J.F."/>
        </authorList>
    </citation>
    <scope>NUCLEOTIDE SEQUENCE [LARGE SCALE GENOMIC DNA]</scope>
</reference>
<keyword evidence="3 6" id="KW-0812">Transmembrane</keyword>
<feature type="transmembrane region" description="Helical" evidence="6">
    <location>
        <begin position="6"/>
        <end position="26"/>
    </location>
</feature>
<dbReference type="Proteomes" id="UP000177701">
    <property type="component" value="Unassembled WGS sequence"/>
</dbReference>
<gene>
    <name evidence="8" type="ORF">A2V47_01340</name>
</gene>
<comment type="caution">
    <text evidence="8">The sequence shown here is derived from an EMBL/GenBank/DDBJ whole genome shotgun (WGS) entry which is preliminary data.</text>
</comment>
<evidence type="ECO:0000256" key="6">
    <source>
        <dbReference type="SAM" id="Phobius"/>
    </source>
</evidence>
<evidence type="ECO:0000313" key="9">
    <source>
        <dbReference type="Proteomes" id="UP000177701"/>
    </source>
</evidence>
<keyword evidence="2" id="KW-1003">Cell membrane</keyword>
<keyword evidence="4 6" id="KW-1133">Transmembrane helix</keyword>
<evidence type="ECO:0000259" key="7">
    <source>
        <dbReference type="Pfam" id="PF13244"/>
    </source>
</evidence>
<evidence type="ECO:0000256" key="1">
    <source>
        <dbReference type="ARBA" id="ARBA00004651"/>
    </source>
</evidence>
<name>A0A1F5AD63_9BACT</name>
<feature type="transmembrane region" description="Helical" evidence="6">
    <location>
        <begin position="33"/>
        <end position="50"/>
    </location>
</feature>
<dbReference type="STRING" id="1797291.A2V47_01340"/>
<feature type="transmembrane region" description="Helical" evidence="6">
    <location>
        <begin position="56"/>
        <end position="75"/>
    </location>
</feature>
<protein>
    <recommendedName>
        <fullName evidence="7">MrpA C-terminal/MbhD domain-containing protein</fullName>
    </recommendedName>
</protein>
<dbReference type="Pfam" id="PF13244">
    <property type="entry name" value="MbhD"/>
    <property type="match status" value="1"/>
</dbReference>
<dbReference type="InterPro" id="IPR025383">
    <property type="entry name" value="MrpA_C/MbhD"/>
</dbReference>
<dbReference type="AlphaFoldDB" id="A0A1F5AD63"/>
<organism evidence="8 9">
    <name type="scientific">Candidatus Sediminicultor quintus</name>
    <dbReference type="NCBI Taxonomy" id="1797291"/>
    <lineage>
        <taxon>Bacteria</taxon>
        <taxon>Pseudomonadati</taxon>
        <taxon>Atribacterota</taxon>
        <taxon>Candidatus Phoenicimicrobiia</taxon>
        <taxon>Candidatus Pheonicimicrobiales</taxon>
        <taxon>Candidatus Phoenicimicrobiaceae</taxon>
        <taxon>Candidatus Sediminicultor</taxon>
    </lineage>
</organism>
<keyword evidence="5 6" id="KW-0472">Membrane</keyword>
<dbReference type="InterPro" id="IPR042106">
    <property type="entry name" value="Nuo/plastoQ_OxRdtase_6_NuoJ"/>
</dbReference>
<dbReference type="Gene3D" id="1.20.120.1200">
    <property type="entry name" value="NADH-ubiquinone/plastoquinone oxidoreductase chain 6, subunit NuoJ"/>
    <property type="match status" value="1"/>
</dbReference>
<feature type="domain" description="MrpA C-terminal/MbhD" evidence="7">
    <location>
        <begin position="14"/>
        <end position="78"/>
    </location>
</feature>
<comment type="subcellular location">
    <subcellularLocation>
        <location evidence="1">Cell membrane</location>
        <topology evidence="1">Multi-pass membrane protein</topology>
    </subcellularLocation>
</comment>
<evidence type="ECO:0000313" key="8">
    <source>
        <dbReference type="EMBL" id="OGD15807.1"/>
    </source>
</evidence>
<evidence type="ECO:0000256" key="5">
    <source>
        <dbReference type="ARBA" id="ARBA00023136"/>
    </source>
</evidence>
<dbReference type="GO" id="GO:0005886">
    <property type="term" value="C:plasma membrane"/>
    <property type="evidence" value="ECO:0007669"/>
    <property type="project" value="UniProtKB-SubCell"/>
</dbReference>
<evidence type="ECO:0000256" key="2">
    <source>
        <dbReference type="ARBA" id="ARBA00022475"/>
    </source>
</evidence>
<proteinExistence type="predicted"/>
<evidence type="ECO:0000256" key="4">
    <source>
        <dbReference type="ARBA" id="ARBA00022989"/>
    </source>
</evidence>
<sequence>MSSIVEIIHISTLVIMIIASFLAVVFKKLLPSIVALSVASLLLSLEFYLLHAPDVAIAEAAIGAGLTMAIFIFAIRGTR</sequence>
<dbReference type="EMBL" id="MEYH01000047">
    <property type="protein sequence ID" value="OGD15807.1"/>
    <property type="molecule type" value="Genomic_DNA"/>
</dbReference>